<accession>A0A2I2K909</accession>
<dbReference type="InterPro" id="IPR001547">
    <property type="entry name" value="Glyco_hydro_5"/>
</dbReference>
<dbReference type="PANTHER" id="PTHR34142:SF1">
    <property type="entry name" value="GLYCOSIDE HYDROLASE FAMILY 5 DOMAIN-CONTAINING PROTEIN"/>
    <property type="match status" value="1"/>
</dbReference>
<reference evidence="4" key="2">
    <citation type="submission" date="2017-12" db="EMBL/GenBank/DDBJ databases">
        <title>Two new gene clusters involved in the degradation of lignocelluloses from the fecal microbiota of Tunisian dromedary.</title>
        <authorList>
            <person name="Rihab A."/>
            <person name="Elisabeth L."/>
            <person name="Gabrielle P.-V."/>
            <person name="Sahar T."/>
            <person name="Monia M."/>
            <person name="Fatma E."/>
            <person name="Samir B."/>
        </authorList>
    </citation>
    <scope>NUCLEOTIDE SEQUENCE</scope>
</reference>
<evidence type="ECO:0000256" key="2">
    <source>
        <dbReference type="ARBA" id="ARBA00023295"/>
    </source>
</evidence>
<dbReference type="InterPro" id="IPR017853">
    <property type="entry name" value="GH"/>
</dbReference>
<dbReference type="EMBL" id="LT796702">
    <property type="protein sequence ID" value="SJX74184.1"/>
    <property type="molecule type" value="Genomic_DNA"/>
</dbReference>
<dbReference type="GO" id="GO:0004553">
    <property type="term" value="F:hydrolase activity, hydrolyzing O-glycosyl compounds"/>
    <property type="evidence" value="ECO:0007669"/>
    <property type="project" value="InterPro"/>
</dbReference>
<evidence type="ECO:0000313" key="4">
    <source>
        <dbReference type="EMBL" id="SJX74184.1"/>
    </source>
</evidence>
<dbReference type="Pfam" id="PF00150">
    <property type="entry name" value="Cellulase"/>
    <property type="match status" value="1"/>
</dbReference>
<protein>
    <submittedName>
        <fullName evidence="4">Beta-1,4-mannanase</fullName>
    </submittedName>
</protein>
<sequence length="322" mass="36794">MKTKYIFITTLLMILSTSVLAKDYFTTKRDRLIDAGGKTFVIKGVNNPHAWFGDRAYDALDNIADINSNCVRIVWQTRGNVQELERIIKRCIELEMIPMVELHDVTGNPSKERLVDMAEYYAREDVSSMLKLYEKYLLINIANEWGDHAVTTEHWLDSYTEAVKVLRDAGYKTTIVVDSPGWGQNINPILEAGKELIENDLEHNILFSVHMYGSWNNPEKIKTDLNRAKRLKLPLIVGEFGYNCRNGDNNLGCKADHTVILSTCTELDYGYMPWSWTGNNAENAWLDMVNSSDWKTLTWWGKEVVDSPLGIRATAKKASVFK</sequence>
<name>A0A2I2K909_9ZZZZ</name>
<evidence type="ECO:0000259" key="3">
    <source>
        <dbReference type="Pfam" id="PF00150"/>
    </source>
</evidence>
<dbReference type="AlphaFoldDB" id="A0A2I2K909"/>
<keyword evidence="1" id="KW-0378">Hydrolase</keyword>
<dbReference type="GO" id="GO:0009251">
    <property type="term" value="P:glucan catabolic process"/>
    <property type="evidence" value="ECO:0007669"/>
    <property type="project" value="TreeGrafter"/>
</dbReference>
<organism evidence="4">
    <name type="scientific">feces metagenome</name>
    <dbReference type="NCBI Taxonomy" id="1861841"/>
    <lineage>
        <taxon>unclassified sequences</taxon>
        <taxon>metagenomes</taxon>
        <taxon>organismal metagenomes</taxon>
    </lineage>
</organism>
<keyword evidence="2" id="KW-0326">Glycosidase</keyword>
<dbReference type="SUPFAM" id="SSF51445">
    <property type="entry name" value="(Trans)glycosidases"/>
    <property type="match status" value="1"/>
</dbReference>
<dbReference type="PANTHER" id="PTHR34142">
    <property type="entry name" value="ENDO-BETA-1,4-GLUCANASE A"/>
    <property type="match status" value="1"/>
</dbReference>
<proteinExistence type="predicted"/>
<evidence type="ECO:0000256" key="1">
    <source>
        <dbReference type="ARBA" id="ARBA00022801"/>
    </source>
</evidence>
<dbReference type="Gene3D" id="3.20.20.80">
    <property type="entry name" value="Glycosidases"/>
    <property type="match status" value="1"/>
</dbReference>
<feature type="domain" description="Glycoside hydrolase family 5" evidence="3">
    <location>
        <begin position="34"/>
        <end position="279"/>
    </location>
</feature>
<reference evidence="4" key="1">
    <citation type="submission" date="2017-02" db="EMBL/GenBank/DDBJ databases">
        <authorList>
            <person name="Peterson S.W."/>
        </authorList>
    </citation>
    <scope>NUCLEOTIDE SEQUENCE</scope>
</reference>